<dbReference type="GO" id="GO:0032993">
    <property type="term" value="C:protein-DNA complex"/>
    <property type="evidence" value="ECO:0007669"/>
    <property type="project" value="TreeGrafter"/>
</dbReference>
<dbReference type="GO" id="GO:0006355">
    <property type="term" value="P:regulation of DNA-templated transcription"/>
    <property type="evidence" value="ECO:0007669"/>
    <property type="project" value="InterPro"/>
</dbReference>
<dbReference type="InterPro" id="IPR039420">
    <property type="entry name" value="WalR-like"/>
</dbReference>
<keyword evidence="5" id="KW-0804">Transcription</keyword>
<evidence type="ECO:0000256" key="3">
    <source>
        <dbReference type="ARBA" id="ARBA00023015"/>
    </source>
</evidence>
<dbReference type="Gene3D" id="3.40.50.2300">
    <property type="match status" value="1"/>
</dbReference>
<protein>
    <submittedName>
        <fullName evidence="10">DNA-binding response regulator</fullName>
    </submittedName>
</protein>
<dbReference type="Pfam" id="PF00486">
    <property type="entry name" value="Trans_reg_C"/>
    <property type="match status" value="1"/>
</dbReference>
<dbReference type="InterPro" id="IPR036388">
    <property type="entry name" value="WH-like_DNA-bd_sf"/>
</dbReference>
<dbReference type="InterPro" id="IPR011006">
    <property type="entry name" value="CheY-like_superfamily"/>
</dbReference>
<name>A0A2H3P051_9BACT</name>
<dbReference type="GO" id="GO:0000156">
    <property type="term" value="F:phosphorelay response regulator activity"/>
    <property type="evidence" value="ECO:0007669"/>
    <property type="project" value="TreeGrafter"/>
</dbReference>
<dbReference type="Pfam" id="PF00072">
    <property type="entry name" value="Response_reg"/>
    <property type="match status" value="1"/>
</dbReference>
<dbReference type="CDD" id="cd17624">
    <property type="entry name" value="REC_OmpR_PmrA-like"/>
    <property type="match status" value="1"/>
</dbReference>
<dbReference type="PROSITE" id="PS51755">
    <property type="entry name" value="OMPR_PHOB"/>
    <property type="match status" value="1"/>
</dbReference>
<dbReference type="GO" id="GO:0005829">
    <property type="term" value="C:cytosol"/>
    <property type="evidence" value="ECO:0007669"/>
    <property type="project" value="TreeGrafter"/>
</dbReference>
<evidence type="ECO:0000256" key="1">
    <source>
        <dbReference type="ARBA" id="ARBA00022553"/>
    </source>
</evidence>
<dbReference type="CDD" id="cd00383">
    <property type="entry name" value="trans_reg_C"/>
    <property type="match status" value="1"/>
</dbReference>
<reference evidence="10 11" key="1">
    <citation type="submission" date="2017-10" db="EMBL/GenBank/DDBJ databases">
        <title>Draft genome of Longimonas halophila.</title>
        <authorList>
            <person name="Goh K.M."/>
            <person name="Shamsir M.S."/>
            <person name="Lim S.W."/>
        </authorList>
    </citation>
    <scope>NUCLEOTIDE SEQUENCE [LARGE SCALE GENOMIC DNA]</scope>
    <source>
        <strain evidence="10 11">KCTC 42399</strain>
    </source>
</reference>
<dbReference type="SMART" id="SM00448">
    <property type="entry name" value="REC"/>
    <property type="match status" value="1"/>
</dbReference>
<dbReference type="Proteomes" id="UP000221024">
    <property type="component" value="Unassembled WGS sequence"/>
</dbReference>
<dbReference type="EMBL" id="PDEP01000002">
    <property type="protein sequence ID" value="PEN08743.1"/>
    <property type="molecule type" value="Genomic_DNA"/>
</dbReference>
<evidence type="ECO:0000256" key="5">
    <source>
        <dbReference type="ARBA" id="ARBA00023163"/>
    </source>
</evidence>
<evidence type="ECO:0000256" key="2">
    <source>
        <dbReference type="ARBA" id="ARBA00023012"/>
    </source>
</evidence>
<evidence type="ECO:0000256" key="4">
    <source>
        <dbReference type="ARBA" id="ARBA00023125"/>
    </source>
</evidence>
<dbReference type="SUPFAM" id="SSF52172">
    <property type="entry name" value="CheY-like"/>
    <property type="match status" value="1"/>
</dbReference>
<feature type="modified residue" description="4-aspartylphosphate" evidence="6">
    <location>
        <position position="51"/>
    </location>
</feature>
<dbReference type="OrthoDB" id="9789181at2"/>
<dbReference type="SUPFAM" id="SSF46894">
    <property type="entry name" value="C-terminal effector domain of the bipartite response regulators"/>
    <property type="match status" value="1"/>
</dbReference>
<evidence type="ECO:0000256" key="7">
    <source>
        <dbReference type="PROSITE-ProRule" id="PRU01091"/>
    </source>
</evidence>
<feature type="domain" description="Response regulatory" evidence="8">
    <location>
        <begin position="2"/>
        <end position="116"/>
    </location>
</feature>
<dbReference type="FunFam" id="1.10.10.10:FF:000005">
    <property type="entry name" value="Two-component system response regulator"/>
    <property type="match status" value="1"/>
</dbReference>
<organism evidence="10 11">
    <name type="scientific">Longimonas halophila</name>
    <dbReference type="NCBI Taxonomy" id="1469170"/>
    <lineage>
        <taxon>Bacteria</taxon>
        <taxon>Pseudomonadati</taxon>
        <taxon>Rhodothermota</taxon>
        <taxon>Rhodothermia</taxon>
        <taxon>Rhodothermales</taxon>
        <taxon>Salisaetaceae</taxon>
        <taxon>Longimonas</taxon>
    </lineage>
</organism>
<dbReference type="InterPro" id="IPR001867">
    <property type="entry name" value="OmpR/PhoB-type_DNA-bd"/>
</dbReference>
<keyword evidence="1 6" id="KW-0597">Phosphoprotein</keyword>
<evidence type="ECO:0000259" key="9">
    <source>
        <dbReference type="PROSITE" id="PS51755"/>
    </source>
</evidence>
<evidence type="ECO:0000313" key="11">
    <source>
        <dbReference type="Proteomes" id="UP000221024"/>
    </source>
</evidence>
<sequence>MRLLLVEDDDQIADFITQGLQEAGYAVDHTADGEEGYRYALNESYAAAIIDLMLPRRDGLDIIQHLRKRGVDTPVLILSAKRSTDERVEGLRAGGDDYLTKPFAFTELLARVRALIRRASGHAESTELVAGPLAMNLLDRTVTRAGASVALQPREFALLELLMRNEGQIISKTMILEHVWDFNFTPQTNVVEVLVHRLRSSIDKPFDQKLIHTVRGAGYVLQVDE</sequence>
<evidence type="ECO:0000313" key="10">
    <source>
        <dbReference type="EMBL" id="PEN08743.1"/>
    </source>
</evidence>
<dbReference type="SMART" id="SM00862">
    <property type="entry name" value="Trans_reg_C"/>
    <property type="match status" value="1"/>
</dbReference>
<feature type="domain" description="OmpR/PhoB-type" evidence="9">
    <location>
        <begin position="125"/>
        <end position="223"/>
    </location>
</feature>
<dbReference type="FunFam" id="3.40.50.2300:FF:000002">
    <property type="entry name" value="DNA-binding response regulator PhoP"/>
    <property type="match status" value="1"/>
</dbReference>
<dbReference type="PANTHER" id="PTHR48111:SF76">
    <property type="entry name" value="TWO-COMPONENT RESPONSE REGULATOR"/>
    <property type="match status" value="1"/>
</dbReference>
<keyword evidence="2" id="KW-0902">Two-component regulatory system</keyword>
<dbReference type="InterPro" id="IPR016032">
    <property type="entry name" value="Sig_transdc_resp-reg_C-effctor"/>
</dbReference>
<dbReference type="InterPro" id="IPR001789">
    <property type="entry name" value="Sig_transdc_resp-reg_receiver"/>
</dbReference>
<keyword evidence="11" id="KW-1185">Reference proteome</keyword>
<dbReference type="GO" id="GO:0000976">
    <property type="term" value="F:transcription cis-regulatory region binding"/>
    <property type="evidence" value="ECO:0007669"/>
    <property type="project" value="TreeGrafter"/>
</dbReference>
<dbReference type="RefSeq" id="WP_098061138.1">
    <property type="nucleotide sequence ID" value="NZ_PDEP01000002.1"/>
</dbReference>
<accession>A0A2H3P051</accession>
<dbReference type="Gene3D" id="6.10.250.690">
    <property type="match status" value="1"/>
</dbReference>
<proteinExistence type="predicted"/>
<comment type="caution">
    <text evidence="10">The sequence shown here is derived from an EMBL/GenBank/DDBJ whole genome shotgun (WGS) entry which is preliminary data.</text>
</comment>
<keyword evidence="3" id="KW-0805">Transcription regulation</keyword>
<dbReference type="AlphaFoldDB" id="A0A2H3P051"/>
<dbReference type="Gene3D" id="1.10.10.10">
    <property type="entry name" value="Winged helix-like DNA-binding domain superfamily/Winged helix DNA-binding domain"/>
    <property type="match status" value="1"/>
</dbReference>
<feature type="DNA-binding region" description="OmpR/PhoB-type" evidence="7">
    <location>
        <begin position="125"/>
        <end position="223"/>
    </location>
</feature>
<evidence type="ECO:0000259" key="8">
    <source>
        <dbReference type="PROSITE" id="PS50110"/>
    </source>
</evidence>
<evidence type="ECO:0000256" key="6">
    <source>
        <dbReference type="PROSITE-ProRule" id="PRU00169"/>
    </source>
</evidence>
<keyword evidence="4 7" id="KW-0238">DNA-binding</keyword>
<gene>
    <name evidence="10" type="ORF">CRI93_03015</name>
</gene>
<dbReference type="PROSITE" id="PS50110">
    <property type="entry name" value="RESPONSE_REGULATORY"/>
    <property type="match status" value="1"/>
</dbReference>
<dbReference type="PANTHER" id="PTHR48111">
    <property type="entry name" value="REGULATOR OF RPOS"/>
    <property type="match status" value="1"/>
</dbReference>